<comment type="caution">
    <text evidence="2">The sequence shown here is derived from an EMBL/GenBank/DDBJ whole genome shotgun (WGS) entry which is preliminary data.</text>
</comment>
<proteinExistence type="predicted"/>
<dbReference type="PANTHER" id="PTHR36836">
    <property type="entry name" value="COLANIC ACID BIOSYNTHESIS PROTEIN WCAK"/>
    <property type="match status" value="1"/>
</dbReference>
<dbReference type="Pfam" id="PF04230">
    <property type="entry name" value="PS_pyruv_trans"/>
    <property type="match status" value="1"/>
</dbReference>
<protein>
    <submittedName>
        <fullName evidence="2">Polysaccharide pyruvyl transferase family protein</fullName>
    </submittedName>
</protein>
<keyword evidence="3" id="KW-1185">Reference proteome</keyword>
<accession>A0A6I2UGE6</accession>
<sequence length="387" mass="44890">MFSLLKRIWIKKKTICHVGAWGGNFGDSILQNSIRRQLCELDDRIEFVYYNCQKTEFTLELIHQINKSCDVMIVGGGGLIFNRPQDNSKSGWQWNIDINYIDHIKIPIVVYGIGYNKFEYDKNDFQSVTREHLLKTIDKSALFSVRNTGTKEYLVKLGGDASKIDVIPDPGMFAQPSFIKIPGIATNKVKIGINWTTDRENQTFPEPWNVTKERFLCELVKAINKISGKYDIQVFYIGHMGYEFDKAIIEYFKSYLDIKPIIIDECLCEIYPPGDGEKVGYLVDIYRQMDLVLGMRGHSNIVSFGQNTPCIAIGSHRKLRYFKKDIHDEENIIDIREMNNINDKYIYGKIEYNLAHLSAQKMRLIGEFARQRHIEDEFNKKVISLLH</sequence>
<keyword evidence="2" id="KW-0808">Transferase</keyword>
<dbReference type="EMBL" id="VUNR01000005">
    <property type="protein sequence ID" value="MSU08092.1"/>
    <property type="molecule type" value="Genomic_DNA"/>
</dbReference>
<name>A0A6I2UGE6_9FIRM</name>
<reference evidence="2 3" key="1">
    <citation type="submission" date="2019-08" db="EMBL/GenBank/DDBJ databases">
        <title>In-depth cultivation of the pig gut microbiome towards novel bacterial diversity and tailored functional studies.</title>
        <authorList>
            <person name="Wylensek D."/>
            <person name="Hitch T.C.A."/>
            <person name="Clavel T."/>
        </authorList>
    </citation>
    <scope>NUCLEOTIDE SEQUENCE [LARGE SCALE GENOMIC DNA]</scope>
    <source>
        <strain evidence="2 3">WCA-693-APC-5D-A</strain>
    </source>
</reference>
<organism evidence="2 3">
    <name type="scientific">Anaerovibrio slackiae</name>
    <dbReference type="NCBI Taxonomy" id="2652309"/>
    <lineage>
        <taxon>Bacteria</taxon>
        <taxon>Bacillati</taxon>
        <taxon>Bacillota</taxon>
        <taxon>Negativicutes</taxon>
        <taxon>Selenomonadales</taxon>
        <taxon>Selenomonadaceae</taxon>
        <taxon>Anaerovibrio</taxon>
    </lineage>
</organism>
<evidence type="ECO:0000313" key="3">
    <source>
        <dbReference type="Proteomes" id="UP000433181"/>
    </source>
</evidence>
<dbReference type="AlphaFoldDB" id="A0A6I2UGE6"/>
<gene>
    <name evidence="2" type="ORF">FYJ84_03680</name>
</gene>
<dbReference type="GeneID" id="96778005"/>
<dbReference type="PANTHER" id="PTHR36836:SF1">
    <property type="entry name" value="COLANIC ACID BIOSYNTHESIS PROTEIN WCAK"/>
    <property type="match status" value="1"/>
</dbReference>
<evidence type="ECO:0000259" key="1">
    <source>
        <dbReference type="Pfam" id="PF04230"/>
    </source>
</evidence>
<dbReference type="Proteomes" id="UP000433181">
    <property type="component" value="Unassembled WGS sequence"/>
</dbReference>
<dbReference type="InterPro" id="IPR007345">
    <property type="entry name" value="Polysacch_pyruvyl_Trfase"/>
</dbReference>
<dbReference type="GO" id="GO:0016740">
    <property type="term" value="F:transferase activity"/>
    <property type="evidence" value="ECO:0007669"/>
    <property type="project" value="UniProtKB-KW"/>
</dbReference>
<dbReference type="RefSeq" id="WP_154406253.1">
    <property type="nucleotide sequence ID" value="NZ_VUNR01000005.1"/>
</dbReference>
<evidence type="ECO:0000313" key="2">
    <source>
        <dbReference type="EMBL" id="MSU08092.1"/>
    </source>
</evidence>
<feature type="domain" description="Polysaccharide pyruvyl transferase" evidence="1">
    <location>
        <begin position="24"/>
        <end position="316"/>
    </location>
</feature>